<protein>
    <submittedName>
        <fullName evidence="2">Uncharacterized protein</fullName>
    </submittedName>
</protein>
<feature type="compositionally biased region" description="Polar residues" evidence="1">
    <location>
        <begin position="1"/>
        <end position="14"/>
    </location>
</feature>
<keyword evidence="3" id="KW-1185">Reference proteome</keyword>
<feature type="compositionally biased region" description="Basic and acidic residues" evidence="1">
    <location>
        <begin position="17"/>
        <end position="26"/>
    </location>
</feature>
<proteinExistence type="predicted"/>
<comment type="caution">
    <text evidence="2">The sequence shown here is derived from an EMBL/GenBank/DDBJ whole genome shotgun (WGS) entry which is preliminary data.</text>
</comment>
<sequence length="97" mass="10574">MYTYATHQPATSLQPGRDSERSERGHLSSITAFCAPTARLAVQQRVSYHPGLVSGGGFKQLPSVGYSRFPAPPTLQSDILVHGHINYNSFVDETVTL</sequence>
<name>A0A4C1U1J0_EUMVA</name>
<dbReference type="AlphaFoldDB" id="A0A4C1U1J0"/>
<gene>
    <name evidence="2" type="ORF">EVAR_13826_1</name>
</gene>
<dbReference type="EMBL" id="BGZK01000114">
    <property type="protein sequence ID" value="GBP20057.1"/>
    <property type="molecule type" value="Genomic_DNA"/>
</dbReference>
<evidence type="ECO:0000313" key="2">
    <source>
        <dbReference type="EMBL" id="GBP20057.1"/>
    </source>
</evidence>
<dbReference type="Proteomes" id="UP000299102">
    <property type="component" value="Unassembled WGS sequence"/>
</dbReference>
<accession>A0A4C1U1J0</accession>
<evidence type="ECO:0000313" key="3">
    <source>
        <dbReference type="Proteomes" id="UP000299102"/>
    </source>
</evidence>
<evidence type="ECO:0000256" key="1">
    <source>
        <dbReference type="SAM" id="MobiDB-lite"/>
    </source>
</evidence>
<feature type="region of interest" description="Disordered" evidence="1">
    <location>
        <begin position="1"/>
        <end position="27"/>
    </location>
</feature>
<organism evidence="2 3">
    <name type="scientific">Eumeta variegata</name>
    <name type="common">Bagworm moth</name>
    <name type="synonym">Eumeta japonica</name>
    <dbReference type="NCBI Taxonomy" id="151549"/>
    <lineage>
        <taxon>Eukaryota</taxon>
        <taxon>Metazoa</taxon>
        <taxon>Ecdysozoa</taxon>
        <taxon>Arthropoda</taxon>
        <taxon>Hexapoda</taxon>
        <taxon>Insecta</taxon>
        <taxon>Pterygota</taxon>
        <taxon>Neoptera</taxon>
        <taxon>Endopterygota</taxon>
        <taxon>Lepidoptera</taxon>
        <taxon>Glossata</taxon>
        <taxon>Ditrysia</taxon>
        <taxon>Tineoidea</taxon>
        <taxon>Psychidae</taxon>
        <taxon>Oiketicinae</taxon>
        <taxon>Eumeta</taxon>
    </lineage>
</organism>
<reference evidence="2 3" key="1">
    <citation type="journal article" date="2019" name="Commun. Biol.">
        <title>The bagworm genome reveals a unique fibroin gene that provides high tensile strength.</title>
        <authorList>
            <person name="Kono N."/>
            <person name="Nakamura H."/>
            <person name="Ohtoshi R."/>
            <person name="Tomita M."/>
            <person name="Numata K."/>
            <person name="Arakawa K."/>
        </authorList>
    </citation>
    <scope>NUCLEOTIDE SEQUENCE [LARGE SCALE GENOMIC DNA]</scope>
</reference>